<dbReference type="Pfam" id="PF05940">
    <property type="entry name" value="NnrS"/>
    <property type="match status" value="1"/>
</dbReference>
<keyword evidence="1" id="KW-0472">Membrane</keyword>
<evidence type="ECO:0000313" key="3">
    <source>
        <dbReference type="Proteomes" id="UP001215503"/>
    </source>
</evidence>
<gene>
    <name evidence="2" type="ORF">P2G67_03675</name>
</gene>
<keyword evidence="3" id="KW-1185">Reference proteome</keyword>
<feature type="transmembrane region" description="Helical" evidence="1">
    <location>
        <begin position="250"/>
        <end position="267"/>
    </location>
</feature>
<dbReference type="RefSeq" id="WP_275820140.1">
    <property type="nucleotide sequence ID" value="NZ_JARHUD010000002.1"/>
</dbReference>
<feature type="transmembrane region" description="Helical" evidence="1">
    <location>
        <begin position="184"/>
        <end position="205"/>
    </location>
</feature>
<keyword evidence="1" id="KW-0812">Transmembrane</keyword>
<feature type="transmembrane region" description="Helical" evidence="1">
    <location>
        <begin position="348"/>
        <end position="366"/>
    </location>
</feature>
<feature type="transmembrane region" description="Helical" evidence="1">
    <location>
        <begin position="378"/>
        <end position="397"/>
    </location>
</feature>
<evidence type="ECO:0000313" key="2">
    <source>
        <dbReference type="EMBL" id="MDF2095071.1"/>
    </source>
</evidence>
<feature type="transmembrane region" description="Helical" evidence="1">
    <location>
        <begin position="71"/>
        <end position="90"/>
    </location>
</feature>
<feature type="transmembrane region" description="Helical" evidence="1">
    <location>
        <begin position="154"/>
        <end position="172"/>
    </location>
</feature>
<feature type="transmembrane region" description="Helical" evidence="1">
    <location>
        <begin position="226"/>
        <end position="244"/>
    </location>
</feature>
<feature type="transmembrane region" description="Helical" evidence="1">
    <location>
        <begin position="305"/>
        <end position="327"/>
    </location>
</feature>
<dbReference type="InterPro" id="IPR010266">
    <property type="entry name" value="NnrS"/>
</dbReference>
<name>A0ABT5YJF0_9PROT</name>
<feature type="transmembrane region" description="Helical" evidence="1">
    <location>
        <begin position="120"/>
        <end position="142"/>
    </location>
</feature>
<sequence length="400" mass="42113">MAVGAKAQPAVEARARAARSLPLLQAGFRPFFLLSGLWAAVAVGLWIPAYLGHMTLPTAFDPMTWHLHEAIYGFGAAAVAGFLLTAVPNWTGRLPIAGARLAGLVGLWVAGRVFCLLSGWSGWLLAMAVDLAFLSVLFVMILREVMAGKNWRNLPPAVAVLVLALGNAAVHLQDHVAWLPYGFGGRLGLAVLLMLIALIGGRIVPSFTRNWLAKRKADALPTPFGRLDRVALIAALIALLGWVLFPHATAVGALLALAGALHFLRLARWRGLATLAEPLLTILHVGYFWFALGLLLLGVEILTGIAALRGGMHALAAGAAGTMILAVMTRASLGHSGRDLTADAGTSLCYLLVTVAAAMRVIAPALPGIEITLLAASALAWIGGFGLFVALYAPLLLRRV</sequence>
<dbReference type="Proteomes" id="UP001215503">
    <property type="component" value="Unassembled WGS sequence"/>
</dbReference>
<protein>
    <submittedName>
        <fullName evidence="2">NnrS family protein</fullName>
    </submittedName>
</protein>
<reference evidence="2 3" key="1">
    <citation type="submission" date="2023-03" db="EMBL/GenBank/DDBJ databases">
        <title>Fodinicurvata sp. CAU 1616 isolated from sea sendiment.</title>
        <authorList>
            <person name="Kim W."/>
        </authorList>
    </citation>
    <scope>NUCLEOTIDE SEQUENCE [LARGE SCALE GENOMIC DNA]</scope>
    <source>
        <strain evidence="2 3">CAU 1616</strain>
    </source>
</reference>
<organism evidence="2 3">
    <name type="scientific">Aquibaculum arenosum</name>
    <dbReference type="NCBI Taxonomy" id="3032591"/>
    <lineage>
        <taxon>Bacteria</taxon>
        <taxon>Pseudomonadati</taxon>
        <taxon>Pseudomonadota</taxon>
        <taxon>Alphaproteobacteria</taxon>
        <taxon>Rhodospirillales</taxon>
        <taxon>Rhodovibrionaceae</taxon>
        <taxon>Aquibaculum</taxon>
    </lineage>
</organism>
<keyword evidence="1" id="KW-1133">Transmembrane helix</keyword>
<dbReference type="EMBL" id="JARHUD010000002">
    <property type="protein sequence ID" value="MDF2095071.1"/>
    <property type="molecule type" value="Genomic_DNA"/>
</dbReference>
<feature type="transmembrane region" description="Helical" evidence="1">
    <location>
        <begin position="31"/>
        <end position="51"/>
    </location>
</feature>
<accession>A0ABT5YJF0</accession>
<feature type="transmembrane region" description="Helical" evidence="1">
    <location>
        <begin position="279"/>
        <end position="299"/>
    </location>
</feature>
<comment type="caution">
    <text evidence="2">The sequence shown here is derived from an EMBL/GenBank/DDBJ whole genome shotgun (WGS) entry which is preliminary data.</text>
</comment>
<evidence type="ECO:0000256" key="1">
    <source>
        <dbReference type="SAM" id="Phobius"/>
    </source>
</evidence>
<feature type="transmembrane region" description="Helical" evidence="1">
    <location>
        <begin position="97"/>
        <end position="114"/>
    </location>
</feature>
<proteinExistence type="predicted"/>